<evidence type="ECO:0000256" key="6">
    <source>
        <dbReference type="ARBA" id="ARBA00022692"/>
    </source>
</evidence>
<keyword evidence="15" id="KW-1185">Reference proteome</keyword>
<keyword evidence="5" id="KW-0415">Karyogamy</keyword>
<proteinExistence type="inferred from homology"/>
<reference evidence="14 15" key="1">
    <citation type="journal article" date="2005" name="Science">
        <title>The genome of the basidiomycetous yeast and human pathogen Cryptococcus neoformans.</title>
        <authorList>
            <person name="Loftus B.J."/>
            <person name="Fung E."/>
            <person name="Roncaglia P."/>
            <person name="Rowley D."/>
            <person name="Amedeo P."/>
            <person name="Bruno D."/>
            <person name="Vamathevan J."/>
            <person name="Miranda M."/>
            <person name="Anderson I.J."/>
            <person name="Fraser J.A."/>
            <person name="Allen J.E."/>
            <person name="Bosdet I.E."/>
            <person name="Brent M.R."/>
            <person name="Chiu R."/>
            <person name="Doering T.L."/>
            <person name="Donlin M.J."/>
            <person name="D'Souza C.A."/>
            <person name="Fox D.S."/>
            <person name="Grinberg V."/>
            <person name="Fu J."/>
            <person name="Fukushima M."/>
            <person name="Haas B.J."/>
            <person name="Huang J.C."/>
            <person name="Janbon G."/>
            <person name="Jones S.J."/>
            <person name="Koo H.L."/>
            <person name="Krzywinski M.I."/>
            <person name="Kwon-Chung J.K."/>
            <person name="Lengeler K.B."/>
            <person name="Maiti R."/>
            <person name="Marra M.A."/>
            <person name="Marra R.E."/>
            <person name="Mathewson C.A."/>
            <person name="Mitchell T.G."/>
            <person name="Pertea M."/>
            <person name="Riggs F.R."/>
            <person name="Salzberg S.L."/>
            <person name="Schein J.E."/>
            <person name="Shvartsbeyn A."/>
            <person name="Shin H."/>
            <person name="Shumway M."/>
            <person name="Specht C.A."/>
            <person name="Suh B.B."/>
            <person name="Tenney A."/>
            <person name="Utterback T.R."/>
            <person name="Wickes B.L."/>
            <person name="Wortman J.R."/>
            <person name="Wye N.H."/>
            <person name="Kronstad J.W."/>
            <person name="Lodge J.K."/>
            <person name="Heitman J."/>
            <person name="Davis R.W."/>
            <person name="Fraser C.M."/>
            <person name="Hyman R.W."/>
        </authorList>
    </citation>
    <scope>NUCLEOTIDE SEQUENCE [LARGE SCALE GENOMIC DNA]</scope>
    <source>
        <strain evidence="15">JEC21 / ATCC MYA-565</strain>
    </source>
</reference>
<comment type="similarity">
    <text evidence="4">Belongs to the KAR5 family.</text>
</comment>
<dbReference type="EMBL" id="AE017350">
    <property type="protein sequence ID" value="ALO60919.1"/>
    <property type="molecule type" value="Genomic_DNA"/>
</dbReference>
<evidence type="ECO:0000313" key="15">
    <source>
        <dbReference type="Proteomes" id="UP000002149"/>
    </source>
</evidence>
<keyword evidence="12" id="KW-0539">Nucleus</keyword>
<dbReference type="RefSeq" id="XP_024514458.1">
    <property type="nucleotide sequence ID" value="XM_024658779.1"/>
</dbReference>
<keyword evidence="9 13" id="KW-1133">Transmembrane helix</keyword>
<evidence type="ECO:0000256" key="2">
    <source>
        <dbReference type="ARBA" id="ARBA00004126"/>
    </source>
</evidence>
<evidence type="ECO:0000256" key="9">
    <source>
        <dbReference type="ARBA" id="ARBA00022989"/>
    </source>
</evidence>
<dbReference type="Proteomes" id="UP000002149">
    <property type="component" value="Chromosome 10"/>
</dbReference>
<dbReference type="VEuPathDB" id="FungiDB:CNJ02745"/>
<dbReference type="AlphaFoldDB" id="A0A0S2LIW2"/>
<dbReference type="PANTHER" id="PTHR28012:SF1">
    <property type="entry name" value="NUCLEAR FUSION PROTEIN KAR5"/>
    <property type="match status" value="1"/>
</dbReference>
<accession>A0A0S2LIW2</accession>
<keyword evidence="10 13" id="KW-0472">Membrane</keyword>
<sequence>MPDENRTLMEDSADLGLSQDEFVRMLGDHPSLRRSVTRSECHSHIAARLPLSCGSEEHEGQVSESNRRAIAISFTLCSMQSALQPVPNECLPWWQLSEPPVKKPSRIMSVWSNTPPGESDRQALCLGAIHRSPQDWNSYNTFLSDATQLCHVLQGQQEIAQARELYANATMEKIALLKYLKKKDQDRLQRELKLEEYIEHQSTELQATSRELKTASCKMQLAIDQYELLSTALDQSIQSLATGRERLWENVQENIQYETTLAGQLFTKELHQLQDMLSKKLTAQLGMITDQYGVALNAQAEAADSLVKSLQYQMQNYLSDLTTQQTAQMSTLQHSWEILTYQTSRLVGDLQNLETGAKALQGVLEQSHDIAISTKISQELAATWLQAGVEQAERISTSLNETEGRMDLVLTSLEARQQQLDQSWRWSPSLFASPALISLGQGKSDFAAISCRGLLVVLDICWQVICYMVSATACLFVVSRAGMKKLFAPVLDQAVGDRLQDKERDIKVEKPTGFSLSFPHTPERLPSYHSVYGSHISPTACPRHLPGDDHPIAGRARTIADEWVERGRRSCTAPL</sequence>
<evidence type="ECO:0000256" key="12">
    <source>
        <dbReference type="ARBA" id="ARBA00023242"/>
    </source>
</evidence>
<dbReference type="InterPro" id="IPR007292">
    <property type="entry name" value="Nuclear_fusion_Kar5"/>
</dbReference>
<dbReference type="GO" id="GO:0005789">
    <property type="term" value="C:endoplasmic reticulum membrane"/>
    <property type="evidence" value="ECO:0000318"/>
    <property type="project" value="GO_Central"/>
</dbReference>
<organism evidence="14 15">
    <name type="scientific">Cryptococcus deneoformans (strain JEC21 / ATCC MYA-565)</name>
    <name type="common">Cryptococcus neoformans var. neoformans serotype D</name>
    <dbReference type="NCBI Taxonomy" id="214684"/>
    <lineage>
        <taxon>Eukaryota</taxon>
        <taxon>Fungi</taxon>
        <taxon>Dikarya</taxon>
        <taxon>Basidiomycota</taxon>
        <taxon>Agaricomycotina</taxon>
        <taxon>Tremellomycetes</taxon>
        <taxon>Tremellales</taxon>
        <taxon>Cryptococcaceae</taxon>
        <taxon>Cryptococcus</taxon>
        <taxon>Cryptococcus neoformans species complex</taxon>
    </lineage>
</organism>
<dbReference type="OrthoDB" id="5311848at2759"/>
<dbReference type="GeneID" id="36393076"/>
<evidence type="ECO:0000256" key="10">
    <source>
        <dbReference type="ARBA" id="ARBA00023136"/>
    </source>
</evidence>
<dbReference type="PaxDb" id="214684-A0A0S2LIW2"/>
<evidence type="ECO:0000256" key="11">
    <source>
        <dbReference type="ARBA" id="ARBA00023180"/>
    </source>
</evidence>
<dbReference type="GO" id="GO:0048288">
    <property type="term" value="P:nuclear membrane fusion involved in karyogamy"/>
    <property type="evidence" value="ECO:0000318"/>
    <property type="project" value="GO_Central"/>
</dbReference>
<evidence type="ECO:0000313" key="14">
    <source>
        <dbReference type="EMBL" id="ALO60919.1"/>
    </source>
</evidence>
<evidence type="ECO:0000256" key="5">
    <source>
        <dbReference type="ARBA" id="ARBA00022459"/>
    </source>
</evidence>
<comment type="function">
    <text evidence="1">Required for nuclear membrane fusion during karyogamy.</text>
</comment>
<feature type="transmembrane region" description="Helical" evidence="13">
    <location>
        <begin position="453"/>
        <end position="478"/>
    </location>
</feature>
<evidence type="ECO:0000256" key="7">
    <source>
        <dbReference type="ARBA" id="ARBA00022729"/>
    </source>
</evidence>
<comment type="subcellular location">
    <subcellularLocation>
        <location evidence="3">Endoplasmic reticulum membrane</location>
    </subcellularLocation>
    <subcellularLocation>
        <location evidence="2">Nucleus membrane</location>
    </subcellularLocation>
</comment>
<dbReference type="GO" id="GO:0031965">
    <property type="term" value="C:nuclear membrane"/>
    <property type="evidence" value="ECO:0007669"/>
    <property type="project" value="UniProtKB-SubCell"/>
</dbReference>
<evidence type="ECO:0000256" key="4">
    <source>
        <dbReference type="ARBA" id="ARBA00010473"/>
    </source>
</evidence>
<keyword evidence="11" id="KW-0325">Glycoprotein</keyword>
<dbReference type="InParanoid" id="A0A0S2LIW2"/>
<keyword evidence="6 13" id="KW-0812">Transmembrane</keyword>
<evidence type="ECO:0000256" key="13">
    <source>
        <dbReference type="SAM" id="Phobius"/>
    </source>
</evidence>
<evidence type="ECO:0000256" key="8">
    <source>
        <dbReference type="ARBA" id="ARBA00022824"/>
    </source>
</evidence>
<dbReference type="KEGG" id="cne:CNJ02745"/>
<name>A0A0S2LIW2_CRYD1</name>
<dbReference type="GO" id="GO:0000742">
    <property type="term" value="P:karyogamy involved in conjugation with cellular fusion"/>
    <property type="evidence" value="ECO:0000318"/>
    <property type="project" value="GO_Central"/>
</dbReference>
<keyword evidence="8" id="KW-0256">Endoplasmic reticulum</keyword>
<keyword evidence="7" id="KW-0732">Signal</keyword>
<evidence type="ECO:0000256" key="3">
    <source>
        <dbReference type="ARBA" id="ARBA00004586"/>
    </source>
</evidence>
<protein>
    <submittedName>
        <fullName evidence="14">Uncharacterized protein</fullName>
    </submittedName>
</protein>
<evidence type="ECO:0000256" key="1">
    <source>
        <dbReference type="ARBA" id="ARBA00003389"/>
    </source>
</evidence>
<dbReference type="PANTHER" id="PTHR28012">
    <property type="entry name" value="NUCLEAR FUSION PROTEIN KAR5"/>
    <property type="match status" value="1"/>
</dbReference>
<gene>
    <name evidence="14" type="ordered locus">CNJ02745</name>
</gene>